<sequence>MGGLEKIQVSPVGRGRDYGLLPAIKAQSSTPLCLADLVVSSVMACRQRGDSGRPSSWFSADWSTYRSFPLFFALLTSVNSTRVHQLVDPAFPGTVTCYENRMIVAFQSILANKIQHASVVDPLGLEMLNCTYVLDPEKLTLKAPYETCTKRVLGQHQMTIKLMDDNAALRQEAFMYDISCPVMQAESHEQHLGSTVCLKDFMSFTFHFFPGMADESADTKPQMGWTFAVGDGERAQTLTLQEAMTQGYNLLIDNQKISVQVSFHATGVTHYSQGNSHLYMVPLKLTHVSPGQTIVLSSRLICVSDPVTCNATHMTLTIPEFPGKLKSMSFENRSIAVSQLHSSGVDVETTNGLRLHFSKTLLKTKFSEKCLPYQFYLSSLKLTFYIQLEMVSMVIYPECLCESTVSIGELCTQDGFMDIEVYSHQTKPALNLDTLRVGDSSCQPIFKAPSWGLVQFHIPLNGCGTRHKFKNDKVIYENEIHASWADLPPSTVSRDSEFRMTVRCYYSSSNMLINTSVESLPPPMASVKPGPLALTLQTYPDNSYLQPYGEKEYPVVRYLRQPIYLEVRVINRTDPNIKLVLDDCWATSTMDPASLPQWNIVVDGCEYNLDNHRTTFHPVGSSVTYPSHYQRFDVKTFAFVSEAQAFSHLVYFHCSASICNQLSPDFPLCSVTCLVSSRSRRGKNFKSSLMSNYLFPATGATEEEKMIVSLPGPILLLSDSSSLRDAVDSKGHETAGYVAFQTMVAVVALAGIVAILSLISYLHKKRTITLSH</sequence>
<dbReference type="InterPro" id="IPR048290">
    <property type="entry name" value="ZP_chr"/>
</dbReference>
<dbReference type="FunFam" id="2.60.40.3210:FF:000006">
    <property type="entry name" value="Zona pellucida sperm-binding protein 2"/>
    <property type="match status" value="1"/>
</dbReference>
<comment type="caution">
    <text evidence="22">The sequence shown here is derived from an EMBL/GenBank/DDBJ whole genome shotgun (WGS) entry which is preliminary data.</text>
</comment>
<dbReference type="InterPro" id="IPR057636">
    <property type="entry name" value="Ig_ZP2_3rd"/>
</dbReference>
<dbReference type="PANTHER" id="PTHR23343:SF4">
    <property type="entry name" value="ZONA PELLUCIDA SPERM-BINDING PROTEIN 2"/>
    <property type="match status" value="1"/>
</dbReference>
<keyword evidence="2" id="KW-1003">Cell membrane</keyword>
<comment type="subunit">
    <text evidence="19">Can form homopolymers that assemble into long fibers (in vitro). Polymers of ZP2 and ZP3 organized into long filaments cross-linked by ZP1 homodimers. Interacts with ZP3.</text>
</comment>
<evidence type="ECO:0000256" key="1">
    <source>
        <dbReference type="ARBA" id="ARBA00004251"/>
    </source>
</evidence>
<keyword evidence="11" id="KW-0325">Glycoprotein</keyword>
<evidence type="ECO:0000256" key="4">
    <source>
        <dbReference type="ARBA" id="ARBA00022530"/>
    </source>
</evidence>
<organism evidence="22 23">
    <name type="scientific">Monodon monoceros</name>
    <name type="common">Narwhal</name>
    <name type="synonym">Ceratodon monodon</name>
    <dbReference type="NCBI Taxonomy" id="40151"/>
    <lineage>
        <taxon>Eukaryota</taxon>
        <taxon>Metazoa</taxon>
        <taxon>Chordata</taxon>
        <taxon>Craniata</taxon>
        <taxon>Vertebrata</taxon>
        <taxon>Euteleostomi</taxon>
        <taxon>Mammalia</taxon>
        <taxon>Eutheria</taxon>
        <taxon>Laurasiatheria</taxon>
        <taxon>Artiodactyla</taxon>
        <taxon>Whippomorpha</taxon>
        <taxon>Cetacea</taxon>
        <taxon>Odontoceti</taxon>
        <taxon>Monodontidae</taxon>
        <taxon>Monodon</taxon>
    </lineage>
</organism>
<keyword evidence="7 20" id="KW-1133">Transmembrane helix</keyword>
<dbReference type="GO" id="GO:0035805">
    <property type="term" value="C:egg coat"/>
    <property type="evidence" value="ECO:0007669"/>
    <property type="project" value="UniProtKB-SubCell"/>
</dbReference>
<name>A0A4U1EIH4_MONMO</name>
<evidence type="ECO:0000256" key="17">
    <source>
        <dbReference type="ARBA" id="ARBA00042572"/>
    </source>
</evidence>
<evidence type="ECO:0000256" key="15">
    <source>
        <dbReference type="ARBA" id="ARBA00040237"/>
    </source>
</evidence>
<keyword evidence="8 20" id="KW-0472">Membrane</keyword>
<evidence type="ECO:0000313" key="22">
    <source>
        <dbReference type="EMBL" id="TKC36109.1"/>
    </source>
</evidence>
<dbReference type="PROSITE" id="PS00682">
    <property type="entry name" value="ZP_1"/>
    <property type="match status" value="1"/>
</dbReference>
<evidence type="ECO:0000256" key="12">
    <source>
        <dbReference type="ARBA" id="ARBA00023279"/>
    </source>
</evidence>
<evidence type="ECO:0000313" key="23">
    <source>
        <dbReference type="Proteomes" id="UP000308365"/>
    </source>
</evidence>
<dbReference type="Gene3D" id="2.60.40.4100">
    <property type="entry name" value="Zona pellucida, ZP-C domain"/>
    <property type="match status" value="1"/>
</dbReference>
<keyword evidence="5" id="KW-0165">Cleavage on pair of basic residues</keyword>
<dbReference type="InterPro" id="IPR055356">
    <property type="entry name" value="ZP-N"/>
</dbReference>
<dbReference type="FunFam" id="2.60.40.4100:FF:000004">
    <property type="entry name" value="Zona pellucida sperm-binding protein 2"/>
    <property type="match status" value="1"/>
</dbReference>
<comment type="function">
    <text evidence="18">Component of the zona pellucida, an extracellular matrix surrounding oocytes which mediates sperm binding, induction of the acrosome reaction and prevents post-fertilization polyspermy. The zona pellucida is composed of 3 to 4 glycoproteins, ZP1, ZP2, ZP3, and ZP4. ZP2 may act as a secondary sperm receptor.</text>
</comment>
<evidence type="ECO:0000256" key="9">
    <source>
        <dbReference type="ARBA" id="ARBA00023157"/>
    </source>
</evidence>
<dbReference type="GO" id="GO:0032190">
    <property type="term" value="F:acrosin binding"/>
    <property type="evidence" value="ECO:0007669"/>
    <property type="project" value="TreeGrafter"/>
</dbReference>
<dbReference type="GO" id="GO:0035804">
    <property type="term" value="F:structural constituent of egg coat"/>
    <property type="evidence" value="ECO:0007669"/>
    <property type="project" value="TreeGrafter"/>
</dbReference>
<gene>
    <name evidence="22" type="ORF">EI555_007498</name>
</gene>
<evidence type="ECO:0000256" key="16">
    <source>
        <dbReference type="ARBA" id="ARBA00042272"/>
    </source>
</evidence>
<dbReference type="Pfam" id="PF23736">
    <property type="entry name" value="Ig_ZP2"/>
    <property type="match status" value="1"/>
</dbReference>
<accession>A0A4U1EIH4</accession>
<dbReference type="Pfam" id="PF00100">
    <property type="entry name" value="Zona_pellucida"/>
    <property type="match status" value="1"/>
</dbReference>
<feature type="transmembrane region" description="Helical" evidence="20">
    <location>
        <begin position="738"/>
        <end position="762"/>
    </location>
</feature>
<dbReference type="InterPro" id="IPR042235">
    <property type="entry name" value="ZP-C_dom"/>
</dbReference>
<evidence type="ECO:0000256" key="18">
    <source>
        <dbReference type="ARBA" id="ARBA00046021"/>
    </source>
</evidence>
<dbReference type="AlphaFoldDB" id="A0A4U1EIH4"/>
<protein>
    <recommendedName>
        <fullName evidence="15">Zona pellucida sperm-binding protein 2</fullName>
    </recommendedName>
    <alternativeName>
        <fullName evidence="17">Zona pellucida glycoprotein 2</fullName>
    </alternativeName>
    <alternativeName>
        <fullName evidence="16">Zona pellucida protein A</fullName>
    </alternativeName>
</protein>
<dbReference type="Pfam" id="PF23740">
    <property type="entry name" value="Ig_ZP2_3rd"/>
    <property type="match status" value="1"/>
</dbReference>
<evidence type="ECO:0000256" key="5">
    <source>
        <dbReference type="ARBA" id="ARBA00022685"/>
    </source>
</evidence>
<dbReference type="InterPro" id="IPR001507">
    <property type="entry name" value="ZP_dom"/>
</dbReference>
<evidence type="ECO:0000256" key="3">
    <source>
        <dbReference type="ARBA" id="ARBA00022525"/>
    </source>
</evidence>
<dbReference type="Pfam" id="PF23738">
    <property type="entry name" value="Ig_ZP2_N"/>
    <property type="match status" value="1"/>
</dbReference>
<dbReference type="Proteomes" id="UP000308365">
    <property type="component" value="Unassembled WGS sequence"/>
</dbReference>
<dbReference type="PANTHER" id="PTHR23343">
    <property type="entry name" value="ZONA PELLUCIDA SPERM-BINDING PROTEIN"/>
    <property type="match status" value="1"/>
</dbReference>
<keyword evidence="3" id="KW-0964">Secreted</keyword>
<dbReference type="InterPro" id="IPR051148">
    <property type="entry name" value="Zona_Pellucida_Domain_gp"/>
</dbReference>
<dbReference type="PROSITE" id="PS51034">
    <property type="entry name" value="ZP_2"/>
    <property type="match status" value="1"/>
</dbReference>
<dbReference type="Pfam" id="PF23344">
    <property type="entry name" value="ZP-N"/>
    <property type="match status" value="1"/>
</dbReference>
<dbReference type="EMBL" id="RWIC01001370">
    <property type="protein sequence ID" value="TKC36109.1"/>
    <property type="molecule type" value="Genomic_DNA"/>
</dbReference>
<dbReference type="InterPro" id="IPR057637">
    <property type="entry name" value="Ig_ZP2_1st"/>
</dbReference>
<evidence type="ECO:0000256" key="13">
    <source>
        <dbReference type="ARBA" id="ARBA00024183"/>
    </source>
</evidence>
<dbReference type="InterPro" id="IPR057638">
    <property type="entry name" value="Ig_ZP2_2nd"/>
</dbReference>
<dbReference type="GO" id="GO:0007339">
    <property type="term" value="P:binding of sperm to zona pellucida"/>
    <property type="evidence" value="ECO:0007669"/>
    <property type="project" value="TreeGrafter"/>
</dbReference>
<evidence type="ECO:0000256" key="11">
    <source>
        <dbReference type="ARBA" id="ARBA00023180"/>
    </source>
</evidence>
<dbReference type="SMART" id="SM00241">
    <property type="entry name" value="ZP"/>
    <property type="match status" value="1"/>
</dbReference>
<comment type="similarity">
    <text evidence="14">Belongs to the ZP domain family. ZPA subfamily.</text>
</comment>
<feature type="domain" description="ZP" evidence="21">
    <location>
        <begin position="410"/>
        <end position="676"/>
    </location>
</feature>
<keyword evidence="9" id="KW-1015">Disulfide bond</keyword>
<evidence type="ECO:0000256" key="19">
    <source>
        <dbReference type="ARBA" id="ARBA00046716"/>
    </source>
</evidence>
<evidence type="ECO:0000256" key="6">
    <source>
        <dbReference type="ARBA" id="ARBA00022692"/>
    </source>
</evidence>
<evidence type="ECO:0000256" key="2">
    <source>
        <dbReference type="ARBA" id="ARBA00022475"/>
    </source>
</evidence>
<reference evidence="23" key="1">
    <citation type="journal article" date="2019" name="IScience">
        <title>Narwhal Genome Reveals Long-Term Low Genetic Diversity despite Current Large Abundance Size.</title>
        <authorList>
            <person name="Westbury M.V."/>
            <person name="Petersen B."/>
            <person name="Garde E."/>
            <person name="Heide-Jorgensen M.P."/>
            <person name="Lorenzen E.D."/>
        </authorList>
    </citation>
    <scope>NUCLEOTIDE SEQUENCE [LARGE SCALE GENOMIC DNA]</scope>
</reference>
<keyword evidence="6 20" id="KW-0812">Transmembrane</keyword>
<evidence type="ECO:0000256" key="8">
    <source>
        <dbReference type="ARBA" id="ARBA00023136"/>
    </source>
</evidence>
<evidence type="ECO:0000256" key="14">
    <source>
        <dbReference type="ARBA" id="ARBA00038403"/>
    </source>
</evidence>
<dbReference type="GO" id="GO:0060468">
    <property type="term" value="P:prevention of polyspermy"/>
    <property type="evidence" value="ECO:0007669"/>
    <property type="project" value="TreeGrafter"/>
</dbReference>
<dbReference type="InterPro" id="IPR055355">
    <property type="entry name" value="ZP-C"/>
</dbReference>
<dbReference type="PRINTS" id="PR00023">
    <property type="entry name" value="ZPELLUCIDA"/>
</dbReference>
<dbReference type="GO" id="GO:0005886">
    <property type="term" value="C:plasma membrane"/>
    <property type="evidence" value="ECO:0007669"/>
    <property type="project" value="UniProtKB-SubCell"/>
</dbReference>
<dbReference type="InterPro" id="IPR017977">
    <property type="entry name" value="ZP_dom_CS"/>
</dbReference>
<evidence type="ECO:0000256" key="10">
    <source>
        <dbReference type="ARBA" id="ARBA00023170"/>
    </source>
</evidence>
<evidence type="ECO:0000256" key="20">
    <source>
        <dbReference type="SAM" id="Phobius"/>
    </source>
</evidence>
<dbReference type="Gene3D" id="2.60.40.3210">
    <property type="entry name" value="Zona pellucida, ZP-N domain"/>
    <property type="match status" value="1"/>
</dbReference>
<comment type="subcellular location">
    <subcellularLocation>
        <location evidence="1">Cell membrane</location>
        <topology evidence="1">Single-pass type I membrane protein</topology>
    </subcellularLocation>
    <subcellularLocation>
        <location evidence="13">Zona pellucida</location>
    </subcellularLocation>
</comment>
<evidence type="ECO:0000259" key="21">
    <source>
        <dbReference type="PROSITE" id="PS51034"/>
    </source>
</evidence>
<proteinExistence type="inferred from homology"/>
<keyword evidence="12" id="KW-0278">Fertilization</keyword>
<keyword evidence="4" id="KW-0272">Extracellular matrix</keyword>
<keyword evidence="10" id="KW-0675">Receptor</keyword>
<evidence type="ECO:0000256" key="7">
    <source>
        <dbReference type="ARBA" id="ARBA00022989"/>
    </source>
</evidence>